<dbReference type="EMBL" id="JBBWWQ010000008">
    <property type="protein sequence ID" value="KAK8941181.1"/>
    <property type="molecule type" value="Genomic_DNA"/>
</dbReference>
<feature type="region of interest" description="Disordered" evidence="8">
    <location>
        <begin position="444"/>
        <end position="477"/>
    </location>
</feature>
<keyword evidence="7" id="KW-0539">Nucleus</keyword>
<comment type="subcellular location">
    <subcellularLocation>
        <location evidence="1">Nucleus</location>
    </subcellularLocation>
</comment>
<comment type="similarity">
    <text evidence="2">Belongs to the pinin family.</text>
</comment>
<dbReference type="PANTHER" id="PTHR12707">
    <property type="entry name" value="PINN"/>
    <property type="match status" value="1"/>
</dbReference>
<feature type="region of interest" description="Disordered" evidence="8">
    <location>
        <begin position="81"/>
        <end position="127"/>
    </location>
</feature>
<reference evidence="10 11" key="1">
    <citation type="journal article" date="2022" name="Nat. Plants">
        <title>Genomes of leafy and leafless Platanthera orchids illuminate the evolution of mycoheterotrophy.</title>
        <authorList>
            <person name="Li M.H."/>
            <person name="Liu K.W."/>
            <person name="Li Z."/>
            <person name="Lu H.C."/>
            <person name="Ye Q.L."/>
            <person name="Zhang D."/>
            <person name="Wang J.Y."/>
            <person name="Li Y.F."/>
            <person name="Zhong Z.M."/>
            <person name="Liu X."/>
            <person name="Yu X."/>
            <person name="Liu D.K."/>
            <person name="Tu X.D."/>
            <person name="Liu B."/>
            <person name="Hao Y."/>
            <person name="Liao X.Y."/>
            <person name="Jiang Y.T."/>
            <person name="Sun W.H."/>
            <person name="Chen J."/>
            <person name="Chen Y.Q."/>
            <person name="Ai Y."/>
            <person name="Zhai J.W."/>
            <person name="Wu S.S."/>
            <person name="Zhou Z."/>
            <person name="Hsiao Y.Y."/>
            <person name="Wu W.L."/>
            <person name="Chen Y.Y."/>
            <person name="Lin Y.F."/>
            <person name="Hsu J.L."/>
            <person name="Li C.Y."/>
            <person name="Wang Z.W."/>
            <person name="Zhao X."/>
            <person name="Zhong W.Y."/>
            <person name="Ma X.K."/>
            <person name="Ma L."/>
            <person name="Huang J."/>
            <person name="Chen G.Z."/>
            <person name="Huang M.Z."/>
            <person name="Huang L."/>
            <person name="Peng D.H."/>
            <person name="Luo Y.B."/>
            <person name="Zou S.Q."/>
            <person name="Chen S.P."/>
            <person name="Lan S."/>
            <person name="Tsai W.C."/>
            <person name="Van de Peer Y."/>
            <person name="Liu Z.J."/>
        </authorList>
    </citation>
    <scope>NUCLEOTIDE SEQUENCE [LARGE SCALE GENOMIC DNA]</scope>
    <source>
        <strain evidence="10">Lor287</strain>
    </source>
</reference>
<dbReference type="AlphaFoldDB" id="A0AAP0BJE1"/>
<gene>
    <name evidence="10" type="ORF">KSP39_PZI010223</name>
</gene>
<dbReference type="GO" id="GO:0071013">
    <property type="term" value="C:catalytic step 2 spliceosome"/>
    <property type="evidence" value="ECO:0007669"/>
    <property type="project" value="TreeGrafter"/>
</dbReference>
<evidence type="ECO:0000313" key="10">
    <source>
        <dbReference type="EMBL" id="KAK8941181.1"/>
    </source>
</evidence>
<dbReference type="InterPro" id="IPR006786">
    <property type="entry name" value="Pinin_SDK_MemA"/>
</dbReference>
<feature type="region of interest" description="Disordered" evidence="8">
    <location>
        <begin position="1"/>
        <end position="33"/>
    </location>
</feature>
<proteinExistence type="inferred from homology"/>
<protein>
    <recommendedName>
        <fullName evidence="9">Pinin/SDK/MemA protein domain-containing protein</fullName>
    </recommendedName>
</protein>
<evidence type="ECO:0000256" key="4">
    <source>
        <dbReference type="ARBA" id="ARBA00023015"/>
    </source>
</evidence>
<dbReference type="Proteomes" id="UP001418222">
    <property type="component" value="Unassembled WGS sequence"/>
</dbReference>
<sequence>MHLPGEDPAEGPPGQTVSPKKKSRSRASSLCSTDSRNAFAAAAWARAVQETRENFGLARKERRLWEALRDLPGVRRDLPAEAWGTGLRPDDHAPQYPADDGELRLRPTTTPAMGAEQEEQTAPKRRLSSAVVKVDGEEAKAAATAQVEDLRVQDSVVEIGTSFVAENKRERIGSGQINGGIRREGNVRLRKMDYDAIPTETVPRVLPKDDPNLVKRNRRMLGQLLGTLEKFREEDKQLSSTEAFMRRSDSLKRAEQKAREESERLRQQEREQISEKRRRDLTLRARVAAKAEEKKLELLFLFWAEHHKKLSNFVRTKAEPPIYYMPVKPLVQDAALQEQQNEQAFEEWKSLRRKELSKYQKQVEENYISNVDKEIERWQNARNARRSNNLVNLQASMDEDLDTHRLEHGPKTRMRNIRGGNDHDDEDVEDINAVEDELMDEVLEPHDRPDHPDPTKMPETASQHQSRKNFIGDEERPTKRNIGRPLVVIASPECALEFEIIEAMLLQLSSTIDVLPETRFVPQPIVGFWTRELLPRVGQNID</sequence>
<evidence type="ECO:0000256" key="7">
    <source>
        <dbReference type="ARBA" id="ARBA00023242"/>
    </source>
</evidence>
<dbReference type="InterPro" id="IPR039853">
    <property type="entry name" value="Pinin"/>
</dbReference>
<evidence type="ECO:0000259" key="9">
    <source>
        <dbReference type="Pfam" id="PF04696"/>
    </source>
</evidence>
<accession>A0AAP0BJE1</accession>
<feature type="compositionally biased region" description="Basic and acidic residues" evidence="8">
    <location>
        <begin position="444"/>
        <end position="456"/>
    </location>
</feature>
<comment type="caution">
    <text evidence="10">The sequence shown here is derived from an EMBL/GenBank/DDBJ whole genome shotgun (WGS) entry which is preliminary data.</text>
</comment>
<evidence type="ECO:0000313" key="11">
    <source>
        <dbReference type="Proteomes" id="UP001418222"/>
    </source>
</evidence>
<feature type="domain" description="Pinin/SDK/MemA protein" evidence="9">
    <location>
        <begin position="214"/>
        <end position="341"/>
    </location>
</feature>
<name>A0AAP0BJE1_9ASPA</name>
<evidence type="ECO:0000256" key="2">
    <source>
        <dbReference type="ARBA" id="ARBA00010386"/>
    </source>
</evidence>
<dbReference type="Pfam" id="PF04696">
    <property type="entry name" value="Pinin_SDK_memA"/>
    <property type="match status" value="1"/>
</dbReference>
<organism evidence="10 11">
    <name type="scientific">Platanthera zijinensis</name>
    <dbReference type="NCBI Taxonomy" id="2320716"/>
    <lineage>
        <taxon>Eukaryota</taxon>
        <taxon>Viridiplantae</taxon>
        <taxon>Streptophyta</taxon>
        <taxon>Embryophyta</taxon>
        <taxon>Tracheophyta</taxon>
        <taxon>Spermatophyta</taxon>
        <taxon>Magnoliopsida</taxon>
        <taxon>Liliopsida</taxon>
        <taxon>Asparagales</taxon>
        <taxon>Orchidaceae</taxon>
        <taxon>Orchidoideae</taxon>
        <taxon>Orchideae</taxon>
        <taxon>Orchidinae</taxon>
        <taxon>Platanthera</taxon>
    </lineage>
</organism>
<evidence type="ECO:0000256" key="3">
    <source>
        <dbReference type="ARBA" id="ARBA00022664"/>
    </source>
</evidence>
<evidence type="ECO:0000256" key="6">
    <source>
        <dbReference type="ARBA" id="ARBA00023187"/>
    </source>
</evidence>
<dbReference type="GO" id="GO:0006397">
    <property type="term" value="P:mRNA processing"/>
    <property type="evidence" value="ECO:0007669"/>
    <property type="project" value="UniProtKB-KW"/>
</dbReference>
<feature type="region of interest" description="Disordered" evidence="8">
    <location>
        <begin position="244"/>
        <end position="275"/>
    </location>
</feature>
<evidence type="ECO:0000256" key="5">
    <source>
        <dbReference type="ARBA" id="ARBA00023163"/>
    </source>
</evidence>
<evidence type="ECO:0000256" key="1">
    <source>
        <dbReference type="ARBA" id="ARBA00004123"/>
    </source>
</evidence>
<keyword evidence="5" id="KW-0804">Transcription</keyword>
<keyword evidence="11" id="KW-1185">Reference proteome</keyword>
<dbReference type="GO" id="GO:0008380">
    <property type="term" value="P:RNA splicing"/>
    <property type="evidence" value="ECO:0007669"/>
    <property type="project" value="UniProtKB-KW"/>
</dbReference>
<keyword evidence="3" id="KW-0507">mRNA processing</keyword>
<dbReference type="PANTHER" id="PTHR12707:SF0">
    <property type="entry name" value="PININ"/>
    <property type="match status" value="1"/>
</dbReference>
<keyword evidence="6" id="KW-0508">mRNA splicing</keyword>
<keyword evidence="4" id="KW-0805">Transcription regulation</keyword>
<evidence type="ECO:0000256" key="8">
    <source>
        <dbReference type="SAM" id="MobiDB-lite"/>
    </source>
</evidence>